<name>A0AAV5BE09_ELECO</name>
<dbReference type="EMBL" id="BQKI01000001">
    <property type="protein sequence ID" value="GJM84871.1"/>
    <property type="molecule type" value="Genomic_DNA"/>
</dbReference>
<organism evidence="4 5">
    <name type="scientific">Eleusine coracana subsp. coracana</name>
    <dbReference type="NCBI Taxonomy" id="191504"/>
    <lineage>
        <taxon>Eukaryota</taxon>
        <taxon>Viridiplantae</taxon>
        <taxon>Streptophyta</taxon>
        <taxon>Embryophyta</taxon>
        <taxon>Tracheophyta</taxon>
        <taxon>Spermatophyta</taxon>
        <taxon>Magnoliopsida</taxon>
        <taxon>Liliopsida</taxon>
        <taxon>Poales</taxon>
        <taxon>Poaceae</taxon>
        <taxon>PACMAD clade</taxon>
        <taxon>Chloridoideae</taxon>
        <taxon>Cynodonteae</taxon>
        <taxon>Eleusininae</taxon>
        <taxon>Eleusine</taxon>
    </lineage>
</organism>
<evidence type="ECO:0000256" key="1">
    <source>
        <dbReference type="ARBA" id="ARBA00004906"/>
    </source>
</evidence>
<sequence>MRQFVESPECLVNDSFRIRLEISVSTRVRTENRRTMSSAAAAVPAPLDLQRHLGDLLVAGEGADVTFLVAGETFRAHRCILAARSPVFKAELFEAMTQSNGAAAEVCVRVHDVEPRVFNALLHFVYTDSLPSEIMTEPDVVIAQHRLLEAADRYDMPRLRLICEEKLCGCLDTRTAATTLVLAHQHRCHRLKNACIEFLRCPKVLQAVMATDSFELITSDPTLLKQLLSQFITAP</sequence>
<proteinExistence type="inferred from homology"/>
<dbReference type="PANTHER" id="PTHR26379:SF422">
    <property type="entry name" value="BTB DOMAIN-CONTAINING PROTEIN"/>
    <property type="match status" value="1"/>
</dbReference>
<reference evidence="4" key="2">
    <citation type="submission" date="2021-12" db="EMBL/GenBank/DDBJ databases">
        <title>Resequencing data analysis of finger millet.</title>
        <authorList>
            <person name="Hatakeyama M."/>
            <person name="Aluri S."/>
            <person name="Balachadran M.T."/>
            <person name="Sivarajan S.R."/>
            <person name="Poveda L."/>
            <person name="Shimizu-Inatsugi R."/>
            <person name="Schlapbach R."/>
            <person name="Sreeman S.M."/>
            <person name="Shimizu K.K."/>
        </authorList>
    </citation>
    <scope>NUCLEOTIDE SEQUENCE</scope>
</reference>
<comment type="caution">
    <text evidence="4">The sequence shown here is derived from an EMBL/GenBank/DDBJ whole genome shotgun (WGS) entry which is preliminary data.</text>
</comment>
<dbReference type="PANTHER" id="PTHR26379">
    <property type="entry name" value="BTB/POZ AND MATH DOMAIN-CONTAINING PROTEIN 1"/>
    <property type="match status" value="1"/>
</dbReference>
<evidence type="ECO:0000256" key="2">
    <source>
        <dbReference type="ARBA" id="ARBA00010846"/>
    </source>
</evidence>
<reference evidence="4" key="1">
    <citation type="journal article" date="2018" name="DNA Res.">
        <title>Multiple hybrid de novo genome assembly of finger millet, an orphan allotetraploid crop.</title>
        <authorList>
            <person name="Hatakeyama M."/>
            <person name="Aluri S."/>
            <person name="Balachadran M.T."/>
            <person name="Sivarajan S.R."/>
            <person name="Patrignani A."/>
            <person name="Gruter S."/>
            <person name="Poveda L."/>
            <person name="Shimizu-Inatsugi R."/>
            <person name="Baeten J."/>
            <person name="Francoijs K.J."/>
            <person name="Nataraja K.N."/>
            <person name="Reddy Y.A.N."/>
            <person name="Phadnis S."/>
            <person name="Ravikumar R.L."/>
            <person name="Schlapbach R."/>
            <person name="Sreeman S.M."/>
            <person name="Shimizu K.K."/>
        </authorList>
    </citation>
    <scope>NUCLEOTIDE SEQUENCE</scope>
</reference>
<dbReference type="InterPro" id="IPR011333">
    <property type="entry name" value="SKP1/BTB/POZ_sf"/>
</dbReference>
<dbReference type="AlphaFoldDB" id="A0AAV5BE09"/>
<comment type="similarity">
    <text evidence="2">Belongs to the Tdpoz family.</text>
</comment>
<dbReference type="Gene3D" id="3.30.710.10">
    <property type="entry name" value="Potassium Channel Kv1.1, Chain A"/>
    <property type="match status" value="1"/>
</dbReference>
<dbReference type="CDD" id="cd18280">
    <property type="entry name" value="BTB_POZ_BPM_plant"/>
    <property type="match status" value="1"/>
</dbReference>
<evidence type="ECO:0000313" key="4">
    <source>
        <dbReference type="EMBL" id="GJM84871.1"/>
    </source>
</evidence>
<dbReference type="SMART" id="SM00225">
    <property type="entry name" value="BTB"/>
    <property type="match status" value="1"/>
</dbReference>
<gene>
    <name evidence="4" type="primary">ga00583</name>
    <name evidence="4" type="ORF">PR202_ga00583</name>
</gene>
<dbReference type="Gene3D" id="1.25.40.420">
    <property type="match status" value="1"/>
</dbReference>
<accession>A0AAV5BE09</accession>
<keyword evidence="5" id="KW-1185">Reference proteome</keyword>
<feature type="domain" description="BTB" evidence="3">
    <location>
        <begin position="63"/>
        <end position="134"/>
    </location>
</feature>
<dbReference type="Proteomes" id="UP001054889">
    <property type="component" value="Unassembled WGS sequence"/>
</dbReference>
<dbReference type="InterPro" id="IPR056423">
    <property type="entry name" value="BACK_BPM_SPOP"/>
</dbReference>
<protein>
    <recommendedName>
        <fullName evidence="3">BTB domain-containing protein</fullName>
    </recommendedName>
</protein>
<dbReference type="InterPro" id="IPR045005">
    <property type="entry name" value="BPM1-6"/>
</dbReference>
<dbReference type="Pfam" id="PF24570">
    <property type="entry name" value="BACK_BPM_SPOP"/>
    <property type="match status" value="1"/>
</dbReference>
<comment type="pathway">
    <text evidence="1">Protein modification; protein ubiquitination.</text>
</comment>
<evidence type="ECO:0000313" key="5">
    <source>
        <dbReference type="Proteomes" id="UP001054889"/>
    </source>
</evidence>
<evidence type="ECO:0000259" key="3">
    <source>
        <dbReference type="PROSITE" id="PS50097"/>
    </source>
</evidence>
<dbReference type="Pfam" id="PF00651">
    <property type="entry name" value="BTB"/>
    <property type="match status" value="1"/>
</dbReference>
<dbReference type="GO" id="GO:0016567">
    <property type="term" value="P:protein ubiquitination"/>
    <property type="evidence" value="ECO:0007669"/>
    <property type="project" value="InterPro"/>
</dbReference>
<dbReference type="InterPro" id="IPR000210">
    <property type="entry name" value="BTB/POZ_dom"/>
</dbReference>
<dbReference type="SUPFAM" id="SSF54695">
    <property type="entry name" value="POZ domain"/>
    <property type="match status" value="1"/>
</dbReference>
<dbReference type="PROSITE" id="PS50097">
    <property type="entry name" value="BTB"/>
    <property type="match status" value="1"/>
</dbReference>